<gene>
    <name evidence="2" type="ORF">Pla110_16360</name>
</gene>
<dbReference type="KEGG" id="plon:Pla110_16360"/>
<protein>
    <recommendedName>
        <fullName evidence="4">HEAT repeat protein</fullName>
    </recommendedName>
</protein>
<name>A0A518CL19_9PLAN</name>
<keyword evidence="1" id="KW-1133">Transmembrane helix</keyword>
<proteinExistence type="predicted"/>
<dbReference type="Proteomes" id="UP000317178">
    <property type="component" value="Chromosome"/>
</dbReference>
<keyword evidence="1" id="KW-0812">Transmembrane</keyword>
<feature type="transmembrane region" description="Helical" evidence="1">
    <location>
        <begin position="6"/>
        <end position="26"/>
    </location>
</feature>
<reference evidence="2 3" key="1">
    <citation type="submission" date="2019-02" db="EMBL/GenBank/DDBJ databases">
        <title>Deep-cultivation of Planctomycetes and their phenomic and genomic characterization uncovers novel biology.</title>
        <authorList>
            <person name="Wiegand S."/>
            <person name="Jogler M."/>
            <person name="Boedeker C."/>
            <person name="Pinto D."/>
            <person name="Vollmers J."/>
            <person name="Rivas-Marin E."/>
            <person name="Kohn T."/>
            <person name="Peeters S.H."/>
            <person name="Heuer A."/>
            <person name="Rast P."/>
            <person name="Oberbeckmann S."/>
            <person name="Bunk B."/>
            <person name="Jeske O."/>
            <person name="Meyerdierks A."/>
            <person name="Storesund J.E."/>
            <person name="Kallscheuer N."/>
            <person name="Luecker S."/>
            <person name="Lage O.M."/>
            <person name="Pohl T."/>
            <person name="Merkel B.J."/>
            <person name="Hornburger P."/>
            <person name="Mueller R.-W."/>
            <person name="Bruemmer F."/>
            <person name="Labrenz M."/>
            <person name="Spormann A.M."/>
            <person name="Op den Camp H."/>
            <person name="Overmann J."/>
            <person name="Amann R."/>
            <person name="Jetten M.S.M."/>
            <person name="Mascher T."/>
            <person name="Medema M.H."/>
            <person name="Devos D.P."/>
            <person name="Kaster A.-K."/>
            <person name="Ovreas L."/>
            <person name="Rohde M."/>
            <person name="Galperin M.Y."/>
            <person name="Jogler C."/>
        </authorList>
    </citation>
    <scope>NUCLEOTIDE SEQUENCE [LARGE SCALE GENOMIC DNA]</scope>
    <source>
        <strain evidence="2 3">Pla110</strain>
    </source>
</reference>
<dbReference type="AlphaFoldDB" id="A0A518CL19"/>
<evidence type="ECO:0000256" key="1">
    <source>
        <dbReference type="SAM" id="Phobius"/>
    </source>
</evidence>
<keyword evidence="3" id="KW-1185">Reference proteome</keyword>
<dbReference type="RefSeq" id="WP_144994892.1">
    <property type="nucleotide sequence ID" value="NZ_CP036281.1"/>
</dbReference>
<evidence type="ECO:0000313" key="3">
    <source>
        <dbReference type="Proteomes" id="UP000317178"/>
    </source>
</evidence>
<sequence>MPKFSSQFTIIGAGLFGVIMILTNLSGCGQDRPGVRFTEDSERTGDYVDLNSPEMLEQKLTHLIGLVKGESANKARRSATTLGSMGAKAAPVLDDLKVLKDHPIEEVRVAIQGAIEKIEADINKPKEGGE</sequence>
<keyword evidence="1" id="KW-0472">Membrane</keyword>
<accession>A0A518CL19</accession>
<dbReference type="EMBL" id="CP036281">
    <property type="protein sequence ID" value="QDU79916.1"/>
    <property type="molecule type" value="Genomic_DNA"/>
</dbReference>
<evidence type="ECO:0008006" key="4">
    <source>
        <dbReference type="Google" id="ProtNLM"/>
    </source>
</evidence>
<evidence type="ECO:0000313" key="2">
    <source>
        <dbReference type="EMBL" id="QDU79916.1"/>
    </source>
</evidence>
<organism evidence="2 3">
    <name type="scientific">Polystyrenella longa</name>
    <dbReference type="NCBI Taxonomy" id="2528007"/>
    <lineage>
        <taxon>Bacteria</taxon>
        <taxon>Pseudomonadati</taxon>
        <taxon>Planctomycetota</taxon>
        <taxon>Planctomycetia</taxon>
        <taxon>Planctomycetales</taxon>
        <taxon>Planctomycetaceae</taxon>
        <taxon>Polystyrenella</taxon>
    </lineage>
</organism>